<protein>
    <submittedName>
        <fullName evidence="2 3">Uncharacterized protein</fullName>
    </submittedName>
</protein>
<evidence type="ECO:0000313" key="4">
    <source>
        <dbReference type="Proteomes" id="UP000030765"/>
    </source>
</evidence>
<reference evidence="2 4" key="1">
    <citation type="journal article" date="2014" name="BMC Genomics">
        <title>Genome sequence of Anopheles sinensis provides insight into genetics basis of mosquito competence for malaria parasites.</title>
        <authorList>
            <person name="Zhou D."/>
            <person name="Zhang D."/>
            <person name="Ding G."/>
            <person name="Shi L."/>
            <person name="Hou Q."/>
            <person name="Ye Y."/>
            <person name="Xu Y."/>
            <person name="Zhou H."/>
            <person name="Xiong C."/>
            <person name="Li S."/>
            <person name="Yu J."/>
            <person name="Hong S."/>
            <person name="Yu X."/>
            <person name="Zou P."/>
            <person name="Chen C."/>
            <person name="Chang X."/>
            <person name="Wang W."/>
            <person name="Lv Y."/>
            <person name="Sun Y."/>
            <person name="Ma L."/>
            <person name="Shen B."/>
            <person name="Zhu C."/>
        </authorList>
    </citation>
    <scope>NUCLEOTIDE SEQUENCE [LARGE SCALE GENOMIC DNA]</scope>
</reference>
<dbReference type="EnsemblMetazoa" id="ASIC019029-RA">
    <property type="protein sequence ID" value="ASIC019029-PA"/>
    <property type="gene ID" value="ASIC019029"/>
</dbReference>
<reference evidence="3" key="2">
    <citation type="submission" date="2020-05" db="UniProtKB">
        <authorList>
            <consortium name="EnsemblMetazoa"/>
        </authorList>
    </citation>
    <scope>IDENTIFICATION</scope>
</reference>
<dbReference type="EMBL" id="KE525350">
    <property type="protein sequence ID" value="KFB50985.1"/>
    <property type="molecule type" value="Genomic_DNA"/>
</dbReference>
<evidence type="ECO:0000313" key="2">
    <source>
        <dbReference type="EMBL" id="KFB50985.1"/>
    </source>
</evidence>
<dbReference type="VEuPathDB" id="VectorBase:ASIC019029"/>
<gene>
    <name evidence="2" type="ORF">ZHAS_00019029</name>
</gene>
<dbReference type="Proteomes" id="UP000030765">
    <property type="component" value="Unassembled WGS sequence"/>
</dbReference>
<name>A0A084WL91_ANOSI</name>
<feature type="region of interest" description="Disordered" evidence="1">
    <location>
        <begin position="28"/>
        <end position="47"/>
    </location>
</feature>
<sequence length="81" mass="8748">MFPIRWAALHRIRVPRGLPKGSLLLLMPPPPPPPTVKGGGGGEEGANSSETLFGSFFSSAVRALRLHLRARCFGGKMKIVR</sequence>
<dbReference type="AlphaFoldDB" id="A0A084WL91"/>
<evidence type="ECO:0000313" key="3">
    <source>
        <dbReference type="EnsemblMetazoa" id="ASIC019029-PA"/>
    </source>
</evidence>
<proteinExistence type="predicted"/>
<dbReference type="EMBL" id="ATLV01024204">
    <property type="status" value="NOT_ANNOTATED_CDS"/>
    <property type="molecule type" value="Genomic_DNA"/>
</dbReference>
<organism evidence="2">
    <name type="scientific">Anopheles sinensis</name>
    <name type="common">Mosquito</name>
    <dbReference type="NCBI Taxonomy" id="74873"/>
    <lineage>
        <taxon>Eukaryota</taxon>
        <taxon>Metazoa</taxon>
        <taxon>Ecdysozoa</taxon>
        <taxon>Arthropoda</taxon>
        <taxon>Hexapoda</taxon>
        <taxon>Insecta</taxon>
        <taxon>Pterygota</taxon>
        <taxon>Neoptera</taxon>
        <taxon>Endopterygota</taxon>
        <taxon>Diptera</taxon>
        <taxon>Nematocera</taxon>
        <taxon>Culicoidea</taxon>
        <taxon>Culicidae</taxon>
        <taxon>Anophelinae</taxon>
        <taxon>Anopheles</taxon>
    </lineage>
</organism>
<keyword evidence="4" id="KW-1185">Reference proteome</keyword>
<accession>A0A084WL91</accession>
<evidence type="ECO:0000256" key="1">
    <source>
        <dbReference type="SAM" id="MobiDB-lite"/>
    </source>
</evidence>